<evidence type="ECO:0008006" key="3">
    <source>
        <dbReference type="Google" id="ProtNLM"/>
    </source>
</evidence>
<organism evidence="1 2">
    <name type="scientific">Cryptomeria japonica</name>
    <name type="common">Japanese cedar</name>
    <name type="synonym">Cupressus japonica</name>
    <dbReference type="NCBI Taxonomy" id="3369"/>
    <lineage>
        <taxon>Eukaryota</taxon>
        <taxon>Viridiplantae</taxon>
        <taxon>Streptophyta</taxon>
        <taxon>Embryophyta</taxon>
        <taxon>Tracheophyta</taxon>
        <taxon>Spermatophyta</taxon>
        <taxon>Pinopsida</taxon>
        <taxon>Pinidae</taxon>
        <taxon>Conifers II</taxon>
        <taxon>Cupressales</taxon>
        <taxon>Cupressaceae</taxon>
        <taxon>Cryptomeria</taxon>
    </lineage>
</organism>
<keyword evidence="2" id="KW-1185">Reference proteome</keyword>
<dbReference type="AlphaFoldDB" id="A0AAD3NVC9"/>
<proteinExistence type="predicted"/>
<name>A0AAD3NVC9_CRYJA</name>
<dbReference type="InterPro" id="IPR027949">
    <property type="entry name" value="Chloroplast_duf"/>
</dbReference>
<dbReference type="EMBL" id="BSEH01001448">
    <property type="protein sequence ID" value="GLJ59773.1"/>
    <property type="molecule type" value="Genomic_DNA"/>
</dbReference>
<dbReference type="PANTHER" id="PTHR33358">
    <property type="entry name" value="F-BOX PROTEIN WITH A DOMAIN PROTEIN"/>
    <property type="match status" value="1"/>
</dbReference>
<reference evidence="1" key="1">
    <citation type="submission" date="2022-12" db="EMBL/GenBank/DDBJ databases">
        <title>Chromosome-Level Genome Assembly of Japanese Cedar (Cryptomeriajaponica D. Don).</title>
        <authorList>
            <person name="Fujino T."/>
            <person name="Yamaguchi K."/>
            <person name="Yokoyama T."/>
            <person name="Hamanaka T."/>
            <person name="Harazono Y."/>
            <person name="Kamada H."/>
            <person name="Kobayashi W."/>
            <person name="Ujino-Ihara T."/>
            <person name="Uchiyama K."/>
            <person name="Matsumoto A."/>
            <person name="Izuno A."/>
            <person name="Tsumura Y."/>
            <person name="Toyoda A."/>
            <person name="Shigenobu S."/>
            <person name="Moriguchi Y."/>
            <person name="Ueno S."/>
            <person name="Kasahara M."/>
        </authorList>
    </citation>
    <scope>NUCLEOTIDE SEQUENCE</scope>
</reference>
<sequence length="419" mass="46210">MEALKLTRALKSNTALQTVTQKHGHVRLANYANKSWRINLDRRESGPAMIVASLDGPSTSTRYLQQKQADLFIRPLTQFHMDQNPNKDEEMVVAKLRLVAAAAADRAEMHGVLAEQRDGWNKLLLASLTNITLAALILQALPNNDSNNVVATLLYGFSTALMCGVNKIQPSQLAEEQRMAARLFRQLNTDIHTNLALPPHLRQDKCAESFLAKAYKAVLALDEAYPLPLFPGMLDKFPKIVRPTVWWPQHEQYHQTQNRRPHTDNNTTINGWSAEVEEELRGISETLKTGDIAEYVGLSRKVLGANSILAIAGPLLTGIAGALNLNGAMLSMSMVAGVLGVVGNTLSHAGQVGMVFEMYRNCAGFYHLLDSSISDTLSEADPEERENGELFHWRLALQLGRDPHSPLADSASKFAGKLF</sequence>
<gene>
    <name evidence="1" type="ORF">SUGI_1522650</name>
</gene>
<accession>A0AAD3NVC9</accession>
<protein>
    <recommendedName>
        <fullName evidence="3">F-box protein</fullName>
    </recommendedName>
</protein>
<evidence type="ECO:0000313" key="1">
    <source>
        <dbReference type="EMBL" id="GLJ59773.1"/>
    </source>
</evidence>
<dbReference type="PANTHER" id="PTHR33358:SF12">
    <property type="entry name" value="F-BOX PROTEIN WITH A DOMAIN PROTEIN"/>
    <property type="match status" value="1"/>
</dbReference>
<dbReference type="Proteomes" id="UP001234787">
    <property type="component" value="Unassembled WGS sequence"/>
</dbReference>
<comment type="caution">
    <text evidence="1">The sequence shown here is derived from an EMBL/GenBank/DDBJ whole genome shotgun (WGS) entry which is preliminary data.</text>
</comment>
<evidence type="ECO:0000313" key="2">
    <source>
        <dbReference type="Proteomes" id="UP001234787"/>
    </source>
</evidence>
<dbReference type="Pfam" id="PF14476">
    <property type="entry name" value="Chloroplast_duf"/>
    <property type="match status" value="1"/>
</dbReference>